<dbReference type="PANTHER" id="PTHR43280">
    <property type="entry name" value="ARAC-FAMILY TRANSCRIPTIONAL REGULATOR"/>
    <property type="match status" value="1"/>
</dbReference>
<sequence length="311" mass="35483">MKKTMPSPAIYPDIASFHEELGLPAPQHPLISYVSYDGIQFQRHAFSSRIMLNFYKLSFIHKTNGMVRYGQHYYDFKEGGLAFVAPGQLISGVSPEKSLSGVIIFFHPDLIRHHPLGKKIRQYGFFSYTVSEALHLTEKERDIILKLFEQIAMELDTPADRFSQDLLASGLELLLDYSNRFYHRQFATQREDDNGLLSRLDAVLLRYFDSDEPSRSGLPSVQYVSEQLHFSPDYLSDLLRANTGLNTQQHIHRKLLEIAKDLLGAGEWSVADIAYRLGFEQPQSFNRLFKSKTGLSPLAYRQSLKAGTSTL</sequence>
<dbReference type="InterPro" id="IPR018060">
    <property type="entry name" value="HTH_AraC"/>
</dbReference>
<dbReference type="Pfam" id="PF02311">
    <property type="entry name" value="AraC_binding"/>
    <property type="match status" value="1"/>
</dbReference>
<keyword evidence="3" id="KW-0804">Transcription</keyword>
<dbReference type="Gene3D" id="1.10.10.60">
    <property type="entry name" value="Homeodomain-like"/>
    <property type="match status" value="2"/>
</dbReference>
<dbReference type="SUPFAM" id="SSF51215">
    <property type="entry name" value="Regulatory protein AraC"/>
    <property type="match status" value="1"/>
</dbReference>
<evidence type="ECO:0000313" key="5">
    <source>
        <dbReference type="EMBL" id="QJB32271.1"/>
    </source>
</evidence>
<evidence type="ECO:0000256" key="1">
    <source>
        <dbReference type="ARBA" id="ARBA00023015"/>
    </source>
</evidence>
<keyword evidence="2" id="KW-0238">DNA-binding</keyword>
<dbReference type="EMBL" id="CP051205">
    <property type="protein sequence ID" value="QJB32271.1"/>
    <property type="molecule type" value="Genomic_DNA"/>
</dbReference>
<name>A0AAE6ZGM1_9BACT</name>
<dbReference type="InterPro" id="IPR009057">
    <property type="entry name" value="Homeodomain-like_sf"/>
</dbReference>
<gene>
    <name evidence="6" type="ORF">HF324_12985</name>
    <name evidence="5" type="ORF">HF329_13415</name>
</gene>
<dbReference type="SUPFAM" id="SSF46689">
    <property type="entry name" value="Homeodomain-like"/>
    <property type="match status" value="1"/>
</dbReference>
<dbReference type="Proteomes" id="UP000503144">
    <property type="component" value="Chromosome"/>
</dbReference>
<dbReference type="InterPro" id="IPR037923">
    <property type="entry name" value="HTH-like"/>
</dbReference>
<dbReference type="PRINTS" id="PR00032">
    <property type="entry name" value="HTHARAC"/>
</dbReference>
<evidence type="ECO:0000259" key="4">
    <source>
        <dbReference type="PROSITE" id="PS01124"/>
    </source>
</evidence>
<evidence type="ECO:0000256" key="2">
    <source>
        <dbReference type="ARBA" id="ARBA00023125"/>
    </source>
</evidence>
<dbReference type="GO" id="GO:0043565">
    <property type="term" value="F:sequence-specific DNA binding"/>
    <property type="evidence" value="ECO:0007669"/>
    <property type="project" value="InterPro"/>
</dbReference>
<proteinExistence type="predicted"/>
<evidence type="ECO:0000313" key="8">
    <source>
        <dbReference type="Proteomes" id="UP000503144"/>
    </source>
</evidence>
<dbReference type="InterPro" id="IPR018062">
    <property type="entry name" value="HTH_AraC-typ_CS"/>
</dbReference>
<dbReference type="PROSITE" id="PS00041">
    <property type="entry name" value="HTH_ARAC_FAMILY_1"/>
    <property type="match status" value="1"/>
</dbReference>
<dbReference type="AlphaFoldDB" id="A0AAE6ZGM1"/>
<keyword evidence="8" id="KW-1185">Reference proteome</keyword>
<protein>
    <submittedName>
        <fullName evidence="5">Helix-turn-helix transcriptional regulator</fullName>
    </submittedName>
</protein>
<dbReference type="InterPro" id="IPR003313">
    <property type="entry name" value="AraC-bd"/>
</dbReference>
<dbReference type="SMART" id="SM00342">
    <property type="entry name" value="HTH_ARAC"/>
    <property type="match status" value="1"/>
</dbReference>
<dbReference type="PROSITE" id="PS01124">
    <property type="entry name" value="HTH_ARAC_FAMILY_2"/>
    <property type="match status" value="1"/>
</dbReference>
<evidence type="ECO:0000256" key="3">
    <source>
        <dbReference type="ARBA" id="ARBA00023163"/>
    </source>
</evidence>
<dbReference type="RefSeq" id="WP_168804521.1">
    <property type="nucleotide sequence ID" value="NZ_CP051204.2"/>
</dbReference>
<keyword evidence="1" id="KW-0805">Transcription regulation</keyword>
<reference evidence="7 8" key="1">
    <citation type="submission" date="2020-04" db="EMBL/GenBank/DDBJ databases">
        <authorList>
            <person name="Kittiwongwattana C."/>
        </authorList>
    </citation>
    <scope>NUCLEOTIDE SEQUENCE [LARGE SCALE GENOMIC DNA]</scope>
    <source>
        <strain evidence="6 8">1303</strain>
        <strain evidence="7">1310</strain>
    </source>
</reference>
<reference evidence="5" key="2">
    <citation type="submission" date="2020-09" db="EMBL/GenBank/DDBJ databases">
        <authorList>
            <person name="Kittiwongwattana C."/>
        </authorList>
    </citation>
    <scope>NUCLEOTIDE SEQUENCE</scope>
    <source>
        <strain evidence="5">1310</strain>
    </source>
</reference>
<evidence type="ECO:0000313" key="6">
    <source>
        <dbReference type="EMBL" id="QJB38732.1"/>
    </source>
</evidence>
<feature type="domain" description="HTH araC/xylS-type" evidence="4">
    <location>
        <begin position="202"/>
        <end position="303"/>
    </location>
</feature>
<dbReference type="GO" id="GO:0003700">
    <property type="term" value="F:DNA-binding transcription factor activity"/>
    <property type="evidence" value="ECO:0007669"/>
    <property type="project" value="InterPro"/>
</dbReference>
<dbReference type="Pfam" id="PF12833">
    <property type="entry name" value="HTH_18"/>
    <property type="match status" value="1"/>
</dbReference>
<organism evidence="5 7">
    <name type="scientific">Chitinophaga oryzae</name>
    <dbReference type="NCBI Taxonomy" id="2725414"/>
    <lineage>
        <taxon>Bacteria</taxon>
        <taxon>Pseudomonadati</taxon>
        <taxon>Bacteroidota</taxon>
        <taxon>Chitinophagia</taxon>
        <taxon>Chitinophagales</taxon>
        <taxon>Chitinophagaceae</taxon>
        <taxon>Chitinophaga</taxon>
    </lineage>
</organism>
<dbReference type="KEGG" id="coy:HF329_13415"/>
<dbReference type="PANTHER" id="PTHR43280:SF32">
    <property type="entry name" value="TRANSCRIPTIONAL REGULATORY PROTEIN"/>
    <property type="match status" value="1"/>
</dbReference>
<dbReference type="InterPro" id="IPR020449">
    <property type="entry name" value="Tscrpt_reg_AraC-type_HTH"/>
</dbReference>
<accession>A0AAE6ZGM1</accession>
<dbReference type="EMBL" id="CP051204">
    <property type="protein sequence ID" value="QJB38732.1"/>
    <property type="molecule type" value="Genomic_DNA"/>
</dbReference>
<dbReference type="Proteomes" id="UP000502421">
    <property type="component" value="Chromosome"/>
</dbReference>
<evidence type="ECO:0000313" key="7">
    <source>
        <dbReference type="Proteomes" id="UP000502421"/>
    </source>
</evidence>